<dbReference type="SUPFAM" id="SSF51735">
    <property type="entry name" value="NAD(P)-binding Rossmann-fold domains"/>
    <property type="match status" value="1"/>
</dbReference>
<comment type="caution">
    <text evidence="4">The sequence shown here is derived from an EMBL/GenBank/DDBJ whole genome shotgun (WGS) entry which is preliminary data.</text>
</comment>
<evidence type="ECO:0000313" key="5">
    <source>
        <dbReference type="Proteomes" id="UP000709959"/>
    </source>
</evidence>
<dbReference type="Pfam" id="PF02826">
    <property type="entry name" value="2-Hacid_dh_C"/>
    <property type="match status" value="1"/>
</dbReference>
<evidence type="ECO:0000259" key="3">
    <source>
        <dbReference type="Pfam" id="PF02826"/>
    </source>
</evidence>
<feature type="domain" description="D-isomer specific 2-hydroxyacid dehydrogenase NAD-binding" evidence="3">
    <location>
        <begin position="96"/>
        <end position="267"/>
    </location>
</feature>
<dbReference type="Proteomes" id="UP000709959">
    <property type="component" value="Unassembled WGS sequence"/>
</dbReference>
<dbReference type="GO" id="GO:0051287">
    <property type="term" value="F:NAD binding"/>
    <property type="evidence" value="ECO:0007669"/>
    <property type="project" value="InterPro"/>
</dbReference>
<dbReference type="InterPro" id="IPR006140">
    <property type="entry name" value="D-isomer_DH_NAD-bd"/>
</dbReference>
<dbReference type="InterPro" id="IPR006139">
    <property type="entry name" value="D-isomer_2_OHA_DH_cat_dom"/>
</dbReference>
<name>A0A936F1J6_9BACT</name>
<dbReference type="InterPro" id="IPR036291">
    <property type="entry name" value="NAD(P)-bd_dom_sf"/>
</dbReference>
<accession>A0A936F1J6</accession>
<dbReference type="PANTHER" id="PTHR42938">
    <property type="entry name" value="FORMATE DEHYDROGENASE 1"/>
    <property type="match status" value="1"/>
</dbReference>
<organism evidence="4 5">
    <name type="scientific">Candidatus Geothrix odensensis</name>
    <dbReference type="NCBI Taxonomy" id="2954440"/>
    <lineage>
        <taxon>Bacteria</taxon>
        <taxon>Pseudomonadati</taxon>
        <taxon>Acidobacteriota</taxon>
        <taxon>Holophagae</taxon>
        <taxon>Holophagales</taxon>
        <taxon>Holophagaceae</taxon>
        <taxon>Geothrix</taxon>
    </lineage>
</organism>
<sequence length="290" mass="30920">MHILIADAFDAKLPERLAPFGPVSNDMATLGTAEVLLVRSKTKVDADLVAKAPNLKLVIRGGVGMDNVDKKLCAEKGIKAVNTPRASSVAVAEMAMAFMVAIPARLIEAHTSMKEGKFLKSELKRTELFKKTLGLIGAGNIATEVARRAQAFGMEVIAYDPYLKEHPIARLVGLDELAAKADVISMHLPLTDETRGMINAEFLAKAKDGLILINTGRGKCIVDADVAAALTSGKLRAYGTDVWPSDPPPADCPLLTAPNVFMAPHLGASSKENLGRIGDEVVLILQDFKA</sequence>
<evidence type="ECO:0000259" key="2">
    <source>
        <dbReference type="Pfam" id="PF00389"/>
    </source>
</evidence>
<dbReference type="Gene3D" id="3.40.50.720">
    <property type="entry name" value="NAD(P)-binding Rossmann-like Domain"/>
    <property type="match status" value="2"/>
</dbReference>
<dbReference type="PANTHER" id="PTHR42938:SF9">
    <property type="entry name" value="FORMATE DEHYDROGENASE 1"/>
    <property type="match status" value="1"/>
</dbReference>
<comment type="similarity">
    <text evidence="1">Belongs to the D-isomer specific 2-hydroxyacid dehydrogenase family.</text>
</comment>
<evidence type="ECO:0000256" key="1">
    <source>
        <dbReference type="RuleBase" id="RU003719"/>
    </source>
</evidence>
<reference evidence="4 5" key="1">
    <citation type="submission" date="2020-10" db="EMBL/GenBank/DDBJ databases">
        <title>Connecting structure to function with the recovery of over 1000 high-quality activated sludge metagenome-assembled genomes encoding full-length rRNA genes using long-read sequencing.</title>
        <authorList>
            <person name="Singleton C.M."/>
            <person name="Petriglieri F."/>
            <person name="Kristensen J.M."/>
            <person name="Kirkegaard R.H."/>
            <person name="Michaelsen T.Y."/>
            <person name="Andersen M.H."/>
            <person name="Karst S.M."/>
            <person name="Dueholm M.S."/>
            <person name="Nielsen P.H."/>
            <person name="Albertsen M."/>
        </authorList>
    </citation>
    <scope>NUCLEOTIDE SEQUENCE [LARGE SCALE GENOMIC DNA]</scope>
    <source>
        <strain evidence="4">OdNE_18-Q3-R46-58_MAXAC.008</strain>
    </source>
</reference>
<dbReference type="EMBL" id="JADKCH010000005">
    <property type="protein sequence ID" value="MBK8572442.1"/>
    <property type="molecule type" value="Genomic_DNA"/>
</dbReference>
<dbReference type="AlphaFoldDB" id="A0A936F1J6"/>
<evidence type="ECO:0000313" key="4">
    <source>
        <dbReference type="EMBL" id="MBK8572442.1"/>
    </source>
</evidence>
<protein>
    <submittedName>
        <fullName evidence="4">Hydroxyacid dehydrogenase</fullName>
    </submittedName>
</protein>
<dbReference type="SUPFAM" id="SSF52283">
    <property type="entry name" value="Formate/glycerate dehydrogenase catalytic domain-like"/>
    <property type="match status" value="1"/>
</dbReference>
<proteinExistence type="inferred from homology"/>
<dbReference type="Pfam" id="PF00389">
    <property type="entry name" value="2-Hacid_dh"/>
    <property type="match status" value="1"/>
</dbReference>
<dbReference type="GO" id="GO:0016616">
    <property type="term" value="F:oxidoreductase activity, acting on the CH-OH group of donors, NAD or NADP as acceptor"/>
    <property type="evidence" value="ECO:0007669"/>
    <property type="project" value="InterPro"/>
</dbReference>
<keyword evidence="1" id="KW-0560">Oxidoreductase</keyword>
<gene>
    <name evidence="4" type="ORF">IPN91_07270</name>
</gene>
<feature type="domain" description="D-isomer specific 2-hydroxyacid dehydrogenase catalytic" evidence="2">
    <location>
        <begin position="30"/>
        <end position="283"/>
    </location>
</feature>